<accession>A0A7T0C3L8</accession>
<evidence type="ECO:0000313" key="3">
    <source>
        <dbReference type="Proteomes" id="UP000594464"/>
    </source>
</evidence>
<dbReference type="Pfam" id="PF00381">
    <property type="entry name" value="PTS-HPr"/>
    <property type="match status" value="1"/>
</dbReference>
<dbReference type="EMBL" id="CP048620">
    <property type="protein sequence ID" value="QPJ65949.1"/>
    <property type="molecule type" value="Genomic_DNA"/>
</dbReference>
<organism evidence="2 3">
    <name type="scientific">Candidatus Nitrohelix vancouverensis</name>
    <dbReference type="NCBI Taxonomy" id="2705534"/>
    <lineage>
        <taxon>Bacteria</taxon>
        <taxon>Pseudomonadati</taxon>
        <taxon>Nitrospinota/Tectimicrobiota group</taxon>
        <taxon>Nitrospinota</taxon>
        <taxon>Nitrospinia</taxon>
        <taxon>Nitrospinales</taxon>
        <taxon>Nitrospinaceae</taxon>
        <taxon>Candidatus Nitrohelix</taxon>
    </lineage>
</organism>
<dbReference type="Proteomes" id="UP000594464">
    <property type="component" value="Chromosome"/>
</dbReference>
<dbReference type="InterPro" id="IPR035895">
    <property type="entry name" value="HPr-like_sf"/>
</dbReference>
<dbReference type="Gene3D" id="3.30.1340.10">
    <property type="entry name" value="HPr-like"/>
    <property type="match status" value="1"/>
</dbReference>
<dbReference type="SUPFAM" id="SSF55594">
    <property type="entry name" value="HPr-like"/>
    <property type="match status" value="1"/>
</dbReference>
<reference evidence="3" key="1">
    <citation type="submission" date="2020-02" db="EMBL/GenBank/DDBJ databases">
        <title>Genomic and physiological characterization of two novel Nitrospinaceae genera.</title>
        <authorList>
            <person name="Mueller A.J."/>
            <person name="Jung M.-Y."/>
            <person name="Strachan C.R."/>
            <person name="Herbold C.W."/>
            <person name="Kirkegaard R.H."/>
            <person name="Daims H."/>
        </authorList>
    </citation>
    <scope>NUCLEOTIDE SEQUENCE [LARGE SCALE GENOMIC DNA]</scope>
</reference>
<dbReference type="InterPro" id="IPR000032">
    <property type="entry name" value="HPr-like"/>
</dbReference>
<protein>
    <recommendedName>
        <fullName evidence="1">HPr domain-containing protein</fullName>
    </recommendedName>
</protein>
<dbReference type="KEGG" id="nva:G3M78_11315"/>
<gene>
    <name evidence="2" type="ORF">G3M78_11315</name>
</gene>
<name>A0A7T0C3L8_9BACT</name>
<feature type="domain" description="HPr" evidence="1">
    <location>
        <begin position="343"/>
        <end position="389"/>
    </location>
</feature>
<dbReference type="AlphaFoldDB" id="A0A7T0C3L8"/>
<evidence type="ECO:0000259" key="1">
    <source>
        <dbReference type="Pfam" id="PF00381"/>
    </source>
</evidence>
<sequence length="440" mass="51241">MEPKSLYQIINEDEFRDLAQPPFFEFCKLFNKLNSKFASGKEVSKKFYSHLHYEIDSLESFLDDYGARENKKWSFFSEYIASIRNLSLAAFYVRHVLDRYPYYNLQENPEMDAAFKKNADETLSFLNSSIYNLFKETLATGQENGLNACDETDHPPEISEVLANRRLPRNISEDEMKDESERIIGLCEIIQNASRMMVDSKIESTTEPEELKIIVPGKLNEKKIREYLNLIHNVQSEYDTYVKNTKMEQDCEQLKYIRGYISMPLHLLAAALWLSHLYERHEDAIRPGECKRKISMMADKNDLLDKIVNFAYFYALYFIQRGSEISKDILMQYLKTQKIILPIPQPLGFHARPSTYLSLISRQYDSDLFLIVDDEKFNARSVMSMLQAGGIIADKGLQNVQFESDPRVLEDLKILAQNNYCEDKPIPQELAYLRSQQNGS</sequence>
<evidence type="ECO:0000313" key="2">
    <source>
        <dbReference type="EMBL" id="QPJ65949.1"/>
    </source>
</evidence>
<proteinExistence type="predicted"/>